<accession>D7KVF3</accession>
<dbReference type="Gramene" id="scaffold_200393.1">
    <property type="protein sequence ID" value="scaffold_200393.1"/>
    <property type="gene ID" value="scaffold_200393.1"/>
</dbReference>
<evidence type="ECO:0000313" key="2">
    <source>
        <dbReference type="EMBL" id="EFH64326.1"/>
    </source>
</evidence>
<gene>
    <name evidence="2" type="ORF">ARALYDRAFT_893319</name>
</gene>
<sequence length="93" mass="11205">MKRRRLGVASPTSHSNSIVGSMSSFLRQAFSRRNHQRWHRRKKKSKSKIEFHQQAFSSHSNSIVESMSSFLRQAFSRRNHQRWHRRKKSQNQK</sequence>
<dbReference type="HOGENOM" id="CLU_2402656_0_0_1"/>
<keyword evidence="3" id="KW-1185">Reference proteome</keyword>
<evidence type="ECO:0000313" key="3">
    <source>
        <dbReference type="Proteomes" id="UP000008694"/>
    </source>
</evidence>
<dbReference type="AlphaFoldDB" id="D7KVF3"/>
<organism evidence="3">
    <name type="scientific">Arabidopsis lyrata subsp. lyrata</name>
    <name type="common">Lyre-leaved rock-cress</name>
    <dbReference type="NCBI Taxonomy" id="81972"/>
    <lineage>
        <taxon>Eukaryota</taxon>
        <taxon>Viridiplantae</taxon>
        <taxon>Streptophyta</taxon>
        <taxon>Embryophyta</taxon>
        <taxon>Tracheophyta</taxon>
        <taxon>Spermatophyta</taxon>
        <taxon>Magnoliopsida</taxon>
        <taxon>eudicotyledons</taxon>
        <taxon>Gunneridae</taxon>
        <taxon>Pentapetalae</taxon>
        <taxon>rosids</taxon>
        <taxon>malvids</taxon>
        <taxon>Brassicales</taxon>
        <taxon>Brassicaceae</taxon>
        <taxon>Camelineae</taxon>
        <taxon>Arabidopsis</taxon>
    </lineage>
</organism>
<dbReference type="Proteomes" id="UP000008694">
    <property type="component" value="Unassembled WGS sequence"/>
</dbReference>
<reference evidence="3" key="1">
    <citation type="journal article" date="2011" name="Nat. Genet.">
        <title>The Arabidopsis lyrata genome sequence and the basis of rapid genome size change.</title>
        <authorList>
            <person name="Hu T.T."/>
            <person name="Pattyn P."/>
            <person name="Bakker E.G."/>
            <person name="Cao J."/>
            <person name="Cheng J.-F."/>
            <person name="Clark R.M."/>
            <person name="Fahlgren N."/>
            <person name="Fawcett J.A."/>
            <person name="Grimwood J."/>
            <person name="Gundlach H."/>
            <person name="Haberer G."/>
            <person name="Hollister J.D."/>
            <person name="Ossowski S."/>
            <person name="Ottilar R.P."/>
            <person name="Salamov A.A."/>
            <person name="Schneeberger K."/>
            <person name="Spannagl M."/>
            <person name="Wang X."/>
            <person name="Yang L."/>
            <person name="Nasrallah M.E."/>
            <person name="Bergelson J."/>
            <person name="Carrington J.C."/>
            <person name="Gaut B.S."/>
            <person name="Schmutz J."/>
            <person name="Mayer K.F.X."/>
            <person name="Van de Peer Y."/>
            <person name="Grigoriev I.V."/>
            <person name="Nordborg M."/>
            <person name="Weigel D."/>
            <person name="Guo Y.-L."/>
        </authorList>
    </citation>
    <scope>NUCLEOTIDE SEQUENCE [LARGE SCALE GENOMIC DNA]</scope>
    <source>
        <strain evidence="3">cv. MN47</strain>
    </source>
</reference>
<protein>
    <submittedName>
        <fullName evidence="2">Predicted protein</fullName>
    </submittedName>
</protein>
<evidence type="ECO:0000256" key="1">
    <source>
        <dbReference type="SAM" id="MobiDB-lite"/>
    </source>
</evidence>
<feature type="compositionally biased region" description="Polar residues" evidence="1">
    <location>
        <begin position="10"/>
        <end position="21"/>
    </location>
</feature>
<name>D7KVF3_ARALL</name>
<feature type="region of interest" description="Disordered" evidence="1">
    <location>
        <begin position="1"/>
        <end position="21"/>
    </location>
</feature>
<dbReference type="EMBL" id="GL348714">
    <property type="protein sequence ID" value="EFH64326.1"/>
    <property type="molecule type" value="Genomic_DNA"/>
</dbReference>
<proteinExistence type="predicted"/>